<organism evidence="1 2">
    <name type="scientific">Hymenobacter canadensis</name>
    <dbReference type="NCBI Taxonomy" id="2999067"/>
    <lineage>
        <taxon>Bacteria</taxon>
        <taxon>Pseudomonadati</taxon>
        <taxon>Bacteroidota</taxon>
        <taxon>Cytophagia</taxon>
        <taxon>Cytophagales</taxon>
        <taxon>Hymenobacteraceae</taxon>
        <taxon>Hymenobacter</taxon>
    </lineage>
</organism>
<dbReference type="RefSeq" id="WP_269562274.1">
    <property type="nucleotide sequence ID" value="NZ_CP114769.1"/>
</dbReference>
<proteinExistence type="predicted"/>
<accession>A0ABY7LXK1</accession>
<keyword evidence="2" id="KW-1185">Reference proteome</keyword>
<evidence type="ECO:0000313" key="1">
    <source>
        <dbReference type="EMBL" id="WBA44251.1"/>
    </source>
</evidence>
<dbReference type="Proteomes" id="UP001211005">
    <property type="component" value="Plasmid unnamed2"/>
</dbReference>
<geneLocation type="plasmid" evidence="1 2">
    <name>unnamed2</name>
</geneLocation>
<sequence length="195" mass="22236">MLKIDQEQFFASLKITQAYCAQQLQQPWQSEFLALRTSLQPVYQNQQWFITARGVKGEAARIGLSEWLRHTDPYHSARFAEVFAQQLAYKSAASAELTRQVFYPGRILVAEYGSNIPDGAVEVETAGFFDECDLPPIDTWFYNGYSEPEGGILFAWIPEQFLGLAQLAIDMQFLGILHWFVTPQGWECDPYASHP</sequence>
<keyword evidence="1" id="KW-0614">Plasmid</keyword>
<evidence type="ECO:0008006" key="3">
    <source>
        <dbReference type="Google" id="ProtNLM"/>
    </source>
</evidence>
<name>A0ABY7LXK1_9BACT</name>
<evidence type="ECO:0000313" key="2">
    <source>
        <dbReference type="Proteomes" id="UP001211005"/>
    </source>
</evidence>
<dbReference type="EMBL" id="CP114769">
    <property type="protein sequence ID" value="WBA44251.1"/>
    <property type="molecule type" value="Genomic_DNA"/>
</dbReference>
<gene>
    <name evidence="1" type="ORF">O3303_21485</name>
</gene>
<reference evidence="1 2" key="1">
    <citation type="submission" date="2022-12" db="EMBL/GenBank/DDBJ databases">
        <title>Hymenobacter canadensis sp. nov. isolated from lake water of the Cambridge Bay, Canada.</title>
        <authorList>
            <person name="Kim W.H."/>
            <person name="Lee Y.M."/>
        </authorList>
    </citation>
    <scope>NUCLEOTIDE SEQUENCE [LARGE SCALE GENOMIC DNA]</scope>
    <source>
        <strain evidence="1 2">PAMC 29467</strain>
        <plasmid evidence="1 2">unnamed2</plasmid>
    </source>
</reference>
<protein>
    <recommendedName>
        <fullName evidence="3">SMI1/KNR4 family protein</fullName>
    </recommendedName>
</protein>